<evidence type="ECO:0000313" key="2">
    <source>
        <dbReference type="EMBL" id="CBJ28815.1"/>
    </source>
</evidence>
<dbReference type="AlphaFoldDB" id="D7FIJ7"/>
<evidence type="ECO:0000313" key="3">
    <source>
        <dbReference type="Proteomes" id="UP000002630"/>
    </source>
</evidence>
<organism evidence="2 3">
    <name type="scientific">Ectocarpus siliculosus</name>
    <name type="common">Brown alga</name>
    <name type="synonym">Conferva siliculosa</name>
    <dbReference type="NCBI Taxonomy" id="2880"/>
    <lineage>
        <taxon>Eukaryota</taxon>
        <taxon>Sar</taxon>
        <taxon>Stramenopiles</taxon>
        <taxon>Ochrophyta</taxon>
        <taxon>PX clade</taxon>
        <taxon>Phaeophyceae</taxon>
        <taxon>Ectocarpales</taxon>
        <taxon>Ectocarpaceae</taxon>
        <taxon>Ectocarpus</taxon>
    </lineage>
</organism>
<reference evidence="2 3" key="1">
    <citation type="journal article" date="2010" name="Nature">
        <title>The Ectocarpus genome and the independent evolution of multicellularity in brown algae.</title>
        <authorList>
            <person name="Cock J.M."/>
            <person name="Sterck L."/>
            <person name="Rouze P."/>
            <person name="Scornet D."/>
            <person name="Allen A.E."/>
            <person name="Amoutzias G."/>
            <person name="Anthouard V."/>
            <person name="Artiguenave F."/>
            <person name="Aury J.M."/>
            <person name="Badger J.H."/>
            <person name="Beszteri B."/>
            <person name="Billiau K."/>
            <person name="Bonnet E."/>
            <person name="Bothwell J.H."/>
            <person name="Bowler C."/>
            <person name="Boyen C."/>
            <person name="Brownlee C."/>
            <person name="Carrano C.J."/>
            <person name="Charrier B."/>
            <person name="Cho G.Y."/>
            <person name="Coelho S.M."/>
            <person name="Collen J."/>
            <person name="Corre E."/>
            <person name="Da Silva C."/>
            <person name="Delage L."/>
            <person name="Delaroque N."/>
            <person name="Dittami S.M."/>
            <person name="Doulbeau S."/>
            <person name="Elias M."/>
            <person name="Farnham G."/>
            <person name="Gachon C.M."/>
            <person name="Gschloessl B."/>
            <person name="Heesch S."/>
            <person name="Jabbari K."/>
            <person name="Jubin C."/>
            <person name="Kawai H."/>
            <person name="Kimura K."/>
            <person name="Kloareg B."/>
            <person name="Kupper F.C."/>
            <person name="Lang D."/>
            <person name="Le Bail A."/>
            <person name="Leblanc C."/>
            <person name="Lerouge P."/>
            <person name="Lohr M."/>
            <person name="Lopez P.J."/>
            <person name="Martens C."/>
            <person name="Maumus F."/>
            <person name="Michel G."/>
            <person name="Miranda-Saavedra D."/>
            <person name="Morales J."/>
            <person name="Moreau H."/>
            <person name="Motomura T."/>
            <person name="Nagasato C."/>
            <person name="Napoli C.A."/>
            <person name="Nelson D.R."/>
            <person name="Nyvall-Collen P."/>
            <person name="Peters A.F."/>
            <person name="Pommier C."/>
            <person name="Potin P."/>
            <person name="Poulain J."/>
            <person name="Quesneville H."/>
            <person name="Read B."/>
            <person name="Rensing S.A."/>
            <person name="Ritter A."/>
            <person name="Rousvoal S."/>
            <person name="Samanta M."/>
            <person name="Samson G."/>
            <person name="Schroeder D.C."/>
            <person name="Segurens B."/>
            <person name="Strittmatter M."/>
            <person name="Tonon T."/>
            <person name="Tregear J.W."/>
            <person name="Valentin K."/>
            <person name="von Dassow P."/>
            <person name="Yamagishi T."/>
            <person name="Van de Peer Y."/>
            <person name="Wincker P."/>
        </authorList>
    </citation>
    <scope>NUCLEOTIDE SEQUENCE [LARGE SCALE GENOMIC DNA]</scope>
    <source>
        <strain evidence="3">Ec32 / CCAP1310/4</strain>
    </source>
</reference>
<feature type="region of interest" description="Disordered" evidence="1">
    <location>
        <begin position="58"/>
        <end position="89"/>
    </location>
</feature>
<dbReference type="EMBL" id="FN647890">
    <property type="protein sequence ID" value="CBJ28815.1"/>
    <property type="molecule type" value="Genomic_DNA"/>
</dbReference>
<proteinExistence type="predicted"/>
<dbReference type="EMBL" id="FN649745">
    <property type="protein sequence ID" value="CBJ28815.1"/>
    <property type="molecule type" value="Genomic_DNA"/>
</dbReference>
<dbReference type="Proteomes" id="UP000002630">
    <property type="component" value="Linkage Group LG20"/>
</dbReference>
<feature type="compositionally biased region" description="Low complexity" evidence="1">
    <location>
        <begin position="58"/>
        <end position="77"/>
    </location>
</feature>
<protein>
    <submittedName>
        <fullName evidence="2">Uncharacterized protein</fullName>
    </submittedName>
</protein>
<sequence length="159" mass="16596">MKSKNSSSSSESFFRAQYESVCKERDALQGTIEAQERDIDELKKSVYELSYMLSMQGSAGSAPASASLAPAAASPGAATGGNVTGPPSRKVFDPRVGIATAHLDSLGLMNGGGIRVGSNGIRIPAGRILVAEAKLGSIDRGVSKSGLFPVFLSWCCRRI</sequence>
<name>D7FIJ7_ECTSI</name>
<evidence type="ECO:0000256" key="1">
    <source>
        <dbReference type="SAM" id="MobiDB-lite"/>
    </source>
</evidence>
<keyword evidence="3" id="KW-1185">Reference proteome</keyword>
<accession>D7FIJ7</accession>
<dbReference type="InParanoid" id="D7FIJ7"/>
<gene>
    <name evidence="2" type="ORF">Esi_0122_0001</name>
</gene>